<gene>
    <name evidence="2" type="ORF">O3P69_001508</name>
</gene>
<comment type="caution">
    <text evidence="2">The sequence shown here is derived from an EMBL/GenBank/DDBJ whole genome shotgun (WGS) entry which is preliminary data.</text>
</comment>
<dbReference type="EMBL" id="JARAKH010000003">
    <property type="protein sequence ID" value="KAK8404968.1"/>
    <property type="molecule type" value="Genomic_DNA"/>
</dbReference>
<dbReference type="AlphaFoldDB" id="A0AAW0UXW5"/>
<proteinExistence type="predicted"/>
<evidence type="ECO:0000313" key="3">
    <source>
        <dbReference type="Proteomes" id="UP001487740"/>
    </source>
</evidence>
<sequence>MMAAVRVVTEAREAGSDEGEARYIYVNTESPMTIAVLLNVPLSLALPIVARHEHYHSSYEGRRLPPPLPESSSSQHHYEYSSHDGDNLLHDDPHYFTETSRLASYFIYLKVVDAPCQERLLCELASDPPAFFPASDIFLKELRPQHGDVEEDEHNRFWRYVRAARGGVTEGDPAGCRARHPACPVAIGEVLNMTALRVWQLLAQIADISFTNY</sequence>
<protein>
    <recommendedName>
        <fullName evidence="4">RGS domain-containing protein</fullName>
    </recommendedName>
</protein>
<dbReference type="Proteomes" id="UP001487740">
    <property type="component" value="Unassembled WGS sequence"/>
</dbReference>
<accession>A0AAW0UXW5</accession>
<feature type="region of interest" description="Disordered" evidence="1">
    <location>
        <begin position="59"/>
        <end position="84"/>
    </location>
</feature>
<evidence type="ECO:0000313" key="2">
    <source>
        <dbReference type="EMBL" id="KAK8404968.1"/>
    </source>
</evidence>
<organism evidence="2 3">
    <name type="scientific">Scylla paramamosain</name>
    <name type="common">Mud crab</name>
    <dbReference type="NCBI Taxonomy" id="85552"/>
    <lineage>
        <taxon>Eukaryota</taxon>
        <taxon>Metazoa</taxon>
        <taxon>Ecdysozoa</taxon>
        <taxon>Arthropoda</taxon>
        <taxon>Crustacea</taxon>
        <taxon>Multicrustacea</taxon>
        <taxon>Malacostraca</taxon>
        <taxon>Eumalacostraca</taxon>
        <taxon>Eucarida</taxon>
        <taxon>Decapoda</taxon>
        <taxon>Pleocyemata</taxon>
        <taxon>Brachyura</taxon>
        <taxon>Eubrachyura</taxon>
        <taxon>Portunoidea</taxon>
        <taxon>Portunidae</taxon>
        <taxon>Portuninae</taxon>
        <taxon>Scylla</taxon>
    </lineage>
</organism>
<evidence type="ECO:0000256" key="1">
    <source>
        <dbReference type="SAM" id="MobiDB-lite"/>
    </source>
</evidence>
<evidence type="ECO:0008006" key="4">
    <source>
        <dbReference type="Google" id="ProtNLM"/>
    </source>
</evidence>
<keyword evidence="3" id="KW-1185">Reference proteome</keyword>
<name>A0AAW0UXW5_SCYPA</name>
<reference evidence="2 3" key="1">
    <citation type="submission" date="2023-03" db="EMBL/GenBank/DDBJ databases">
        <title>High-quality genome of Scylla paramamosain provides insights in environmental adaptation.</title>
        <authorList>
            <person name="Zhang L."/>
        </authorList>
    </citation>
    <scope>NUCLEOTIDE SEQUENCE [LARGE SCALE GENOMIC DNA]</scope>
    <source>
        <strain evidence="2">LZ_2023a</strain>
        <tissue evidence="2">Muscle</tissue>
    </source>
</reference>